<dbReference type="RefSeq" id="WP_183998470.1">
    <property type="nucleotide sequence ID" value="NZ_JACIEH010000002.1"/>
</dbReference>
<protein>
    <submittedName>
        <fullName evidence="10">Beta-xylosidase</fullName>
    </submittedName>
</protein>
<feature type="active site" description="Proton donor" evidence="6">
    <location>
        <position position="199"/>
    </location>
</feature>
<dbReference type="GO" id="GO:0045493">
    <property type="term" value="P:xylan catabolic process"/>
    <property type="evidence" value="ECO:0007669"/>
    <property type="project" value="UniProtKB-KW"/>
</dbReference>
<evidence type="ECO:0000256" key="3">
    <source>
        <dbReference type="ARBA" id="ARBA00022801"/>
    </source>
</evidence>
<evidence type="ECO:0000313" key="10">
    <source>
        <dbReference type="EMBL" id="MBB4099174.1"/>
    </source>
</evidence>
<keyword evidence="4" id="KW-0119">Carbohydrate metabolism</keyword>
<organism evidence="10 11">
    <name type="scientific">Sphingomonas kyeonggiensis</name>
    <dbReference type="NCBI Taxonomy" id="1268553"/>
    <lineage>
        <taxon>Bacteria</taxon>
        <taxon>Pseudomonadati</taxon>
        <taxon>Pseudomonadota</taxon>
        <taxon>Alphaproteobacteria</taxon>
        <taxon>Sphingomonadales</taxon>
        <taxon>Sphingomonadaceae</taxon>
        <taxon>Sphingomonas</taxon>
    </lineage>
</organism>
<dbReference type="Gene3D" id="2.115.10.20">
    <property type="entry name" value="Glycosyl hydrolase domain, family 43"/>
    <property type="match status" value="1"/>
</dbReference>
<comment type="similarity">
    <text evidence="1 8">Belongs to the glycosyl hydrolase 43 family.</text>
</comment>
<dbReference type="InterPro" id="IPR052176">
    <property type="entry name" value="Glycosyl_Hydrlase_43_Enz"/>
</dbReference>
<dbReference type="EMBL" id="JACIEH010000002">
    <property type="protein sequence ID" value="MBB4099174.1"/>
    <property type="molecule type" value="Genomic_DNA"/>
</dbReference>
<dbReference type="SUPFAM" id="SSF75005">
    <property type="entry name" value="Arabinanase/levansucrase/invertase"/>
    <property type="match status" value="1"/>
</dbReference>
<feature type="active site" description="Proton acceptor" evidence="6">
    <location>
        <position position="33"/>
    </location>
</feature>
<evidence type="ECO:0000256" key="8">
    <source>
        <dbReference type="RuleBase" id="RU361187"/>
    </source>
</evidence>
<feature type="site" description="Important for catalytic activity, responsible for pKa modulation of the active site Glu and correct orientation of both the proton donor and substrate" evidence="7">
    <location>
        <position position="149"/>
    </location>
</feature>
<name>A0A7W6NY29_9SPHN</name>
<dbReference type="PANTHER" id="PTHR43772">
    <property type="entry name" value="ENDO-1,4-BETA-XYLANASE"/>
    <property type="match status" value="1"/>
</dbReference>
<feature type="signal peptide" evidence="9">
    <location>
        <begin position="1"/>
        <end position="22"/>
    </location>
</feature>
<gene>
    <name evidence="10" type="ORF">GGR46_002738</name>
</gene>
<dbReference type="InterPro" id="IPR023296">
    <property type="entry name" value="Glyco_hydro_beta-prop_sf"/>
</dbReference>
<evidence type="ECO:0000256" key="7">
    <source>
        <dbReference type="PIRSR" id="PIRSR606710-2"/>
    </source>
</evidence>
<evidence type="ECO:0000256" key="2">
    <source>
        <dbReference type="ARBA" id="ARBA00022651"/>
    </source>
</evidence>
<keyword evidence="11" id="KW-1185">Reference proteome</keyword>
<comment type="caution">
    <text evidence="10">The sequence shown here is derived from an EMBL/GenBank/DDBJ whole genome shotgun (WGS) entry which is preliminary data.</text>
</comment>
<evidence type="ECO:0000256" key="9">
    <source>
        <dbReference type="SAM" id="SignalP"/>
    </source>
</evidence>
<evidence type="ECO:0000313" key="11">
    <source>
        <dbReference type="Proteomes" id="UP000557392"/>
    </source>
</evidence>
<keyword evidence="3 8" id="KW-0378">Hydrolase</keyword>
<dbReference type="Proteomes" id="UP000557392">
    <property type="component" value="Unassembled WGS sequence"/>
</dbReference>
<dbReference type="GO" id="GO:0004553">
    <property type="term" value="F:hydrolase activity, hydrolyzing O-glycosyl compounds"/>
    <property type="evidence" value="ECO:0007669"/>
    <property type="project" value="InterPro"/>
</dbReference>
<evidence type="ECO:0000256" key="4">
    <source>
        <dbReference type="ARBA" id="ARBA00023277"/>
    </source>
</evidence>
<keyword evidence="2" id="KW-0624">Polysaccharide degradation</keyword>
<feature type="chain" id="PRO_5030745160" evidence="9">
    <location>
        <begin position="23"/>
        <end position="309"/>
    </location>
</feature>
<dbReference type="Pfam" id="PF04616">
    <property type="entry name" value="Glyco_hydro_43"/>
    <property type="match status" value="1"/>
</dbReference>
<keyword evidence="2" id="KW-0858">Xylan degradation</keyword>
<sequence length="309" mass="34158">MTRRIGFGALAGLVLAALPASAQDAPSFFDGADPDFEVAEGQYWLYPTFGGKTLVAWHSLDMQKWEKGPVLLDHGMIPWIGDDHAPEHRLWAPDMVRANGRYYFYYSIGPQNPTPSRIGVATCDGPAGPCKDSGKPLVNDGGHGFEAIDPAVFTDPRSGRSYLYAGGSAGATLRVWQLKPDMVSIDHEVKVKTPEHFTEGSFMFERKGTYYLSYSSGNFRDTTYSVHYATASSPVGPWKYRGAILVSDAKYKGPGHHAFLRDPKDGRWYIAYHRWEGQPHDGPYTGSRRVAITSVTFGKDGSILPIRMD</sequence>
<keyword evidence="9" id="KW-0732">Signal</keyword>
<proteinExistence type="inferred from homology"/>
<accession>A0A7W6NY29</accession>
<reference evidence="10 11" key="1">
    <citation type="submission" date="2020-08" db="EMBL/GenBank/DDBJ databases">
        <title>Genomic Encyclopedia of Type Strains, Phase IV (KMG-IV): sequencing the most valuable type-strain genomes for metagenomic binning, comparative biology and taxonomic classification.</title>
        <authorList>
            <person name="Goeker M."/>
        </authorList>
    </citation>
    <scope>NUCLEOTIDE SEQUENCE [LARGE SCALE GENOMIC DNA]</scope>
    <source>
        <strain evidence="10 11">DSM 101806</strain>
    </source>
</reference>
<evidence type="ECO:0000256" key="6">
    <source>
        <dbReference type="PIRSR" id="PIRSR606710-1"/>
    </source>
</evidence>
<evidence type="ECO:0000256" key="5">
    <source>
        <dbReference type="ARBA" id="ARBA00023295"/>
    </source>
</evidence>
<dbReference type="PANTHER" id="PTHR43772:SF2">
    <property type="entry name" value="PUTATIVE (AFU_ORTHOLOGUE AFUA_2G04480)-RELATED"/>
    <property type="match status" value="1"/>
</dbReference>
<dbReference type="AlphaFoldDB" id="A0A7W6NY29"/>
<dbReference type="InterPro" id="IPR006710">
    <property type="entry name" value="Glyco_hydro_43"/>
</dbReference>
<keyword evidence="5 8" id="KW-0326">Glycosidase</keyword>
<evidence type="ECO:0000256" key="1">
    <source>
        <dbReference type="ARBA" id="ARBA00009865"/>
    </source>
</evidence>